<dbReference type="RefSeq" id="WP_394463377.1">
    <property type="nucleotide sequence ID" value="NZ_JBIGHZ010000006.1"/>
</dbReference>
<feature type="transmembrane region" description="Helical" evidence="1">
    <location>
        <begin position="50"/>
        <end position="74"/>
    </location>
</feature>
<evidence type="ECO:0000256" key="1">
    <source>
        <dbReference type="SAM" id="Phobius"/>
    </source>
</evidence>
<evidence type="ECO:0008006" key="4">
    <source>
        <dbReference type="Google" id="ProtNLM"/>
    </source>
</evidence>
<keyword evidence="3" id="KW-1185">Reference proteome</keyword>
<dbReference type="EMBL" id="JBIGHZ010000006">
    <property type="protein sequence ID" value="MFG6449804.1"/>
    <property type="molecule type" value="Genomic_DNA"/>
</dbReference>
<proteinExistence type="predicted"/>
<protein>
    <recommendedName>
        <fullName evidence="4">DUF4405 domain-containing protein</fullName>
    </recommendedName>
</protein>
<name>A0ABW7FZS5_9BURK</name>
<feature type="transmembrane region" description="Helical" evidence="1">
    <location>
        <begin position="86"/>
        <end position="106"/>
    </location>
</feature>
<evidence type="ECO:0000313" key="2">
    <source>
        <dbReference type="EMBL" id="MFG6449804.1"/>
    </source>
</evidence>
<comment type="caution">
    <text evidence="2">The sequence shown here is derived from an EMBL/GenBank/DDBJ whole genome shotgun (WGS) entry which is preliminary data.</text>
</comment>
<keyword evidence="1" id="KW-0812">Transmembrane</keyword>
<accession>A0ABW7FZS5</accession>
<sequence length="150" mass="16549">MKGYPRWFPRLLGAASVVLGVTGLLLATTTLEMRAELELGWHAAGAVRTWGSACHALAGFMLMLFCGALWSIHMRAGWRRRQHRRSGLALALLLCALAGTAVGIYYSGDAELGNWFGYGHLAGGALLLVTLAWHWVRGRRLRRRYGTAKR</sequence>
<organism evidence="2 3">
    <name type="scientific">Roseateles rivi</name>
    <dbReference type="NCBI Taxonomy" id="3299028"/>
    <lineage>
        <taxon>Bacteria</taxon>
        <taxon>Pseudomonadati</taxon>
        <taxon>Pseudomonadota</taxon>
        <taxon>Betaproteobacteria</taxon>
        <taxon>Burkholderiales</taxon>
        <taxon>Sphaerotilaceae</taxon>
        <taxon>Roseateles</taxon>
    </lineage>
</organism>
<feature type="transmembrane region" description="Helical" evidence="1">
    <location>
        <begin position="118"/>
        <end position="136"/>
    </location>
</feature>
<dbReference type="Proteomes" id="UP001606099">
    <property type="component" value="Unassembled WGS sequence"/>
</dbReference>
<keyword evidence="1" id="KW-1133">Transmembrane helix</keyword>
<evidence type="ECO:0000313" key="3">
    <source>
        <dbReference type="Proteomes" id="UP001606099"/>
    </source>
</evidence>
<keyword evidence="1" id="KW-0472">Membrane</keyword>
<gene>
    <name evidence="2" type="ORF">ACG0Z6_16380</name>
</gene>
<reference evidence="2 3" key="1">
    <citation type="submission" date="2024-08" db="EMBL/GenBank/DDBJ databases">
        <authorList>
            <person name="Lu H."/>
        </authorList>
    </citation>
    <scope>NUCLEOTIDE SEQUENCE [LARGE SCALE GENOMIC DNA]</scope>
    <source>
        <strain evidence="2 3">BYS180W</strain>
    </source>
</reference>